<accession>A7HUA2</accession>
<dbReference type="RefSeq" id="WP_012110778.1">
    <property type="nucleotide sequence ID" value="NC_009719.1"/>
</dbReference>
<dbReference type="HOGENOM" id="CLU_028123_1_0_5"/>
<dbReference type="PRINTS" id="PR00757">
    <property type="entry name" value="AMINEOXDASEF"/>
</dbReference>
<dbReference type="EMBL" id="CP000774">
    <property type="protein sequence ID" value="ABS63485.1"/>
    <property type="molecule type" value="Genomic_DNA"/>
</dbReference>
<dbReference type="eggNOG" id="COG2907">
    <property type="taxonomic scope" value="Bacteria"/>
</dbReference>
<dbReference type="STRING" id="402881.Plav_1869"/>
<reference evidence="5 6" key="1">
    <citation type="journal article" date="2011" name="Stand. Genomic Sci.">
        <title>Complete genome sequence of Parvibaculum lavamentivorans type strain (DS-1(T)).</title>
        <authorList>
            <person name="Schleheck D."/>
            <person name="Weiss M."/>
            <person name="Pitluck S."/>
            <person name="Bruce D."/>
            <person name="Land M.L."/>
            <person name="Han S."/>
            <person name="Saunders E."/>
            <person name="Tapia R."/>
            <person name="Detter C."/>
            <person name="Brettin T."/>
            <person name="Han J."/>
            <person name="Woyke T."/>
            <person name="Goodwin L."/>
            <person name="Pennacchio L."/>
            <person name="Nolan M."/>
            <person name="Cook A.M."/>
            <person name="Kjelleberg S."/>
            <person name="Thomas T."/>
        </authorList>
    </citation>
    <scope>NUCLEOTIDE SEQUENCE [LARGE SCALE GENOMIC DNA]</scope>
    <source>
        <strain evidence="6">DS-1 / DSM 13023 / NCIMB 13966</strain>
    </source>
</reference>
<keyword evidence="6" id="KW-1185">Reference proteome</keyword>
<dbReference type="InterPro" id="IPR036188">
    <property type="entry name" value="FAD/NAD-bd_sf"/>
</dbReference>
<dbReference type="Gene3D" id="1.10.405.20">
    <property type="match status" value="1"/>
</dbReference>
<organism evidence="5 6">
    <name type="scientific">Parvibaculum lavamentivorans (strain DS-1 / DSM 13023 / NCIMB 13966)</name>
    <dbReference type="NCBI Taxonomy" id="402881"/>
    <lineage>
        <taxon>Bacteria</taxon>
        <taxon>Pseudomonadati</taxon>
        <taxon>Pseudomonadota</taxon>
        <taxon>Alphaproteobacteria</taxon>
        <taxon>Hyphomicrobiales</taxon>
        <taxon>Parvibaculaceae</taxon>
        <taxon>Parvibaculum</taxon>
    </lineage>
</organism>
<protein>
    <submittedName>
        <fullName evidence="5">Amine oxidase</fullName>
    </submittedName>
</protein>
<evidence type="ECO:0000313" key="5">
    <source>
        <dbReference type="EMBL" id="ABS63485.1"/>
    </source>
</evidence>
<comment type="cofactor">
    <cofactor evidence="1">
        <name>FAD</name>
        <dbReference type="ChEBI" id="CHEBI:57692"/>
    </cofactor>
</comment>
<dbReference type="OrthoDB" id="20837at2"/>
<evidence type="ECO:0000256" key="1">
    <source>
        <dbReference type="ARBA" id="ARBA00001974"/>
    </source>
</evidence>
<dbReference type="PANTHER" id="PTHR42923">
    <property type="entry name" value="PROTOPORPHYRINOGEN OXIDASE"/>
    <property type="match status" value="1"/>
</dbReference>
<proteinExistence type="predicted"/>
<dbReference type="InterPro" id="IPR001613">
    <property type="entry name" value="Flavin_amine_oxidase"/>
</dbReference>
<feature type="domain" description="Amine oxidase" evidence="4">
    <location>
        <begin position="33"/>
        <end position="301"/>
    </location>
</feature>
<dbReference type="Pfam" id="PF01593">
    <property type="entry name" value="Amino_oxidase"/>
    <property type="match status" value="1"/>
</dbReference>
<dbReference type="GO" id="GO:0016491">
    <property type="term" value="F:oxidoreductase activity"/>
    <property type="evidence" value="ECO:0007669"/>
    <property type="project" value="UniProtKB-KW"/>
</dbReference>
<keyword evidence="2" id="KW-0560">Oxidoreductase</keyword>
<dbReference type="SUPFAM" id="SSF51905">
    <property type="entry name" value="FAD/NAD(P)-binding domain"/>
    <property type="match status" value="1"/>
</dbReference>
<sequence length="462" mass="50587">MAPFDTDAAGPSGPGAHHGGAKRLRIAVIGTGISGLSAAWLLSSRHDVTVYEKNARLGGHSNTVAAECAEGPVPVDTGFIVYNELNYPNLTAMFAHLDVETQASNMSFAASLETGGARRFEYSGSGLNGIFADRLNLVSPRMWRMIGDIVKLYRAAPDLISMTGLDEKPLGQFLREQGYSASLRDDHLLPMCAAIWSLPVERVEQFPALAFLRFFDNHGLMRLKGRPAWRTVKGGSREYVTKLAGALEGRIRLGTGVSAVTRDAGGVLVVDDRDGVERYDHVVIGSHSDEALAMLTDADGHERELLGAMPYQRNVAWLHSDTSFMPDNRRVWSSWNYMGGGAGTPVCVSYWMNRLQKLPTERQLFVTLNPSHEPAPESVVTRIDYDHPVFDSGAFAAQRRLWQMQGRRRTWFCGAYFGSGFHEDGLQAGLAVAEELGGVTRPWRVANPSGRISLAPVLKEVA</sequence>
<evidence type="ECO:0000256" key="3">
    <source>
        <dbReference type="PIRSR" id="PIRSR601613-1"/>
    </source>
</evidence>
<evidence type="ECO:0000256" key="2">
    <source>
        <dbReference type="ARBA" id="ARBA00023002"/>
    </source>
</evidence>
<dbReference type="Proteomes" id="UP000006377">
    <property type="component" value="Chromosome"/>
</dbReference>
<dbReference type="KEGG" id="pla:Plav_1869"/>
<gene>
    <name evidence="5" type="ordered locus">Plav_1869</name>
</gene>
<evidence type="ECO:0000259" key="4">
    <source>
        <dbReference type="Pfam" id="PF01593"/>
    </source>
</evidence>
<evidence type="ECO:0000313" key="6">
    <source>
        <dbReference type="Proteomes" id="UP000006377"/>
    </source>
</evidence>
<name>A7HUA2_PARL1</name>
<dbReference type="Gene3D" id="3.50.50.60">
    <property type="entry name" value="FAD/NAD(P)-binding domain"/>
    <property type="match status" value="1"/>
</dbReference>
<feature type="binding site" evidence="3">
    <location>
        <position position="34"/>
    </location>
    <ligand>
        <name>FAD</name>
        <dbReference type="ChEBI" id="CHEBI:57692"/>
    </ligand>
</feature>
<dbReference type="Gene3D" id="3.30.70.1990">
    <property type="match status" value="1"/>
</dbReference>
<dbReference type="InterPro" id="IPR002937">
    <property type="entry name" value="Amino_oxidase"/>
</dbReference>
<feature type="binding site" evidence="3">
    <location>
        <position position="257"/>
    </location>
    <ligand>
        <name>FAD</name>
        <dbReference type="ChEBI" id="CHEBI:57692"/>
    </ligand>
</feature>
<dbReference type="InterPro" id="IPR050464">
    <property type="entry name" value="Zeta_carotene_desat/Oxidored"/>
</dbReference>
<dbReference type="AlphaFoldDB" id="A7HUA2"/>
<dbReference type="PANTHER" id="PTHR42923:SF17">
    <property type="entry name" value="AMINE OXIDASE DOMAIN-CONTAINING PROTEIN"/>
    <property type="match status" value="1"/>
</dbReference>